<reference evidence="7 8" key="1">
    <citation type="submission" date="2013-08" db="EMBL/GenBank/DDBJ databases">
        <authorList>
            <person name="Weinstock G."/>
            <person name="Sodergren E."/>
            <person name="Wylie T."/>
            <person name="Fulton L."/>
            <person name="Fulton R."/>
            <person name="Fronick C."/>
            <person name="O'Laughlin M."/>
            <person name="Godfrey J."/>
            <person name="Miner T."/>
            <person name="Herter B."/>
            <person name="Appelbaum E."/>
            <person name="Cordes M."/>
            <person name="Lek S."/>
            <person name="Wollam A."/>
            <person name="Pepin K.H."/>
            <person name="Palsikar V.B."/>
            <person name="Mitreva M."/>
            <person name="Wilson R.K."/>
        </authorList>
    </citation>
    <scope>NUCLEOTIDE SEQUENCE [LARGE SCALE GENOMIC DNA]</scope>
    <source>
        <strain evidence="7 8">ATCC 12856</strain>
    </source>
</reference>
<evidence type="ECO:0000313" key="7">
    <source>
        <dbReference type="EMBL" id="ERI11440.1"/>
    </source>
</evidence>
<evidence type="ECO:0000256" key="2">
    <source>
        <dbReference type="ARBA" id="ARBA00022692"/>
    </source>
</evidence>
<dbReference type="HOGENOM" id="CLU_627975_0_0_9"/>
<comment type="caution">
    <text evidence="7">The sequence shown here is derived from an EMBL/GenBank/DDBJ whole genome shotgun (WGS) entry which is preliminary data.</text>
</comment>
<dbReference type="Proteomes" id="UP000016511">
    <property type="component" value="Unassembled WGS sequence"/>
</dbReference>
<dbReference type="PATRIC" id="fig|649747.3.peg.391"/>
<sequence>MYIHMYMLYISCFDICIKEIGVHMSKQRILALEWAILFLFILPPIGIIWLIGMGICHGINRMLRKENLHILHPPTFFFFVASLASIGACLRTEKVVYACIPVMILGYFGMYLYIKDKRSAWRLHHFSRMLIIGGLYVAMVGQFQLQEEYTYGGDWRIGMLTGLMPLGLEETGRLFGSAYNPNFAAFLLLLALSSLIVGALQASENFKRKKISFILHTALTLPIGTAIIQTGSRTGVAIMIVLLILFAWKISRWVSASLLVFCCICLLYTGSLSNVIPRFESMSQSFETRQIIWKHSMQVWQTSPLFGVTPLGFQETYALFDKAGVAHAHNLLLGLFCEYGVLGGTAFLFLVIWYIHKAVKAIMPSQQHKKPGLFLFSLPILPLTGIFDHPLASPQTALLAIILLAGWEREADEVQLSSLAFPVRNTDIARIEQPGS</sequence>
<keyword evidence="2 5" id="KW-0812">Transmembrane</keyword>
<keyword evidence="4 5" id="KW-0472">Membrane</keyword>
<protein>
    <submittedName>
        <fullName evidence="7">O-antigen polymerase</fullName>
    </submittedName>
</protein>
<keyword evidence="8" id="KW-1185">Reference proteome</keyword>
<proteinExistence type="predicted"/>
<organism evidence="7 8">
    <name type="scientific">Aneurinibacillus aneurinilyticus ATCC 12856</name>
    <dbReference type="NCBI Taxonomy" id="649747"/>
    <lineage>
        <taxon>Bacteria</taxon>
        <taxon>Bacillati</taxon>
        <taxon>Bacillota</taxon>
        <taxon>Bacilli</taxon>
        <taxon>Bacillales</taxon>
        <taxon>Paenibacillaceae</taxon>
        <taxon>Aneurinibacillus group</taxon>
        <taxon>Aneurinibacillus</taxon>
    </lineage>
</organism>
<name>U1X8Z2_ANEAE</name>
<evidence type="ECO:0000256" key="1">
    <source>
        <dbReference type="ARBA" id="ARBA00004141"/>
    </source>
</evidence>
<dbReference type="EMBL" id="AWSJ01000038">
    <property type="protein sequence ID" value="ERI11440.1"/>
    <property type="molecule type" value="Genomic_DNA"/>
</dbReference>
<feature type="transmembrane region" description="Helical" evidence="5">
    <location>
        <begin position="183"/>
        <end position="200"/>
    </location>
</feature>
<dbReference type="InterPro" id="IPR007016">
    <property type="entry name" value="O-antigen_ligase-rel_domated"/>
</dbReference>
<comment type="subcellular location">
    <subcellularLocation>
        <location evidence="1">Membrane</location>
        <topology evidence="1">Multi-pass membrane protein</topology>
    </subcellularLocation>
</comment>
<dbReference type="AlphaFoldDB" id="U1X8Z2"/>
<dbReference type="PANTHER" id="PTHR37422">
    <property type="entry name" value="TEICHURONIC ACID BIOSYNTHESIS PROTEIN TUAE"/>
    <property type="match status" value="1"/>
</dbReference>
<dbReference type="InterPro" id="IPR051533">
    <property type="entry name" value="WaaL-like"/>
</dbReference>
<dbReference type="STRING" id="649747.HMPREF0083_00427"/>
<gene>
    <name evidence="7" type="ORF">HMPREF0083_00427</name>
</gene>
<feature type="transmembrane region" description="Helical" evidence="5">
    <location>
        <begin position="68"/>
        <end position="88"/>
    </location>
</feature>
<feature type="transmembrane region" description="Helical" evidence="5">
    <location>
        <begin position="34"/>
        <end position="56"/>
    </location>
</feature>
<evidence type="ECO:0000259" key="6">
    <source>
        <dbReference type="Pfam" id="PF04932"/>
    </source>
</evidence>
<dbReference type="GO" id="GO:0016020">
    <property type="term" value="C:membrane"/>
    <property type="evidence" value="ECO:0007669"/>
    <property type="project" value="UniProtKB-SubCell"/>
</dbReference>
<feature type="domain" description="O-antigen ligase-related" evidence="6">
    <location>
        <begin position="221"/>
        <end position="348"/>
    </location>
</feature>
<dbReference type="Pfam" id="PF04932">
    <property type="entry name" value="Wzy_C"/>
    <property type="match status" value="1"/>
</dbReference>
<evidence type="ECO:0000313" key="8">
    <source>
        <dbReference type="Proteomes" id="UP000016511"/>
    </source>
</evidence>
<evidence type="ECO:0000256" key="3">
    <source>
        <dbReference type="ARBA" id="ARBA00022989"/>
    </source>
</evidence>
<dbReference type="PANTHER" id="PTHR37422:SF13">
    <property type="entry name" value="LIPOPOLYSACCHARIDE BIOSYNTHESIS PROTEIN PA4999-RELATED"/>
    <property type="match status" value="1"/>
</dbReference>
<feature type="transmembrane region" description="Helical" evidence="5">
    <location>
        <begin position="126"/>
        <end position="145"/>
    </location>
</feature>
<dbReference type="eggNOG" id="COG3307">
    <property type="taxonomic scope" value="Bacteria"/>
</dbReference>
<feature type="transmembrane region" description="Helical" evidence="5">
    <location>
        <begin position="331"/>
        <end position="355"/>
    </location>
</feature>
<evidence type="ECO:0000256" key="5">
    <source>
        <dbReference type="SAM" id="Phobius"/>
    </source>
</evidence>
<feature type="transmembrane region" description="Helical" evidence="5">
    <location>
        <begin position="94"/>
        <end position="114"/>
    </location>
</feature>
<feature type="transmembrane region" description="Helical" evidence="5">
    <location>
        <begin position="258"/>
        <end position="276"/>
    </location>
</feature>
<feature type="transmembrane region" description="Helical" evidence="5">
    <location>
        <begin position="234"/>
        <end position="251"/>
    </location>
</feature>
<keyword evidence="3 5" id="KW-1133">Transmembrane helix</keyword>
<evidence type="ECO:0000256" key="4">
    <source>
        <dbReference type="ARBA" id="ARBA00023136"/>
    </source>
</evidence>
<accession>U1X8Z2</accession>